<evidence type="ECO:0000256" key="6">
    <source>
        <dbReference type="ARBA" id="ARBA00023002"/>
    </source>
</evidence>
<dbReference type="InterPro" id="IPR006180">
    <property type="entry name" value="3-OHacyl-CoA_DH_CS"/>
</dbReference>
<dbReference type="Pfam" id="PF02737">
    <property type="entry name" value="3HCDH_N"/>
    <property type="match status" value="1"/>
</dbReference>
<gene>
    <name evidence="12" type="ORF">PT974_08041</name>
</gene>
<comment type="caution">
    <text evidence="12">The sequence shown here is derived from an EMBL/GenBank/DDBJ whole genome shotgun (WGS) entry which is preliminary data.</text>
</comment>
<evidence type="ECO:0000256" key="8">
    <source>
        <dbReference type="ARBA" id="ARBA00038962"/>
    </source>
</evidence>
<feature type="domain" description="3-hydroxyacyl-CoA dehydrogenase NAD binding" evidence="11">
    <location>
        <begin position="12"/>
        <end position="207"/>
    </location>
</feature>
<dbReference type="InterPro" id="IPR006176">
    <property type="entry name" value="3-OHacyl-CoA_DH_NAD-bd"/>
</dbReference>
<dbReference type="InterPro" id="IPR013328">
    <property type="entry name" value="6PGD_dom2"/>
</dbReference>
<dbReference type="InterPro" id="IPR036291">
    <property type="entry name" value="NAD(P)-bd_dom_sf"/>
</dbReference>
<evidence type="ECO:0000256" key="4">
    <source>
        <dbReference type="ARBA" id="ARBA00022490"/>
    </source>
</evidence>
<keyword evidence="5" id="KW-0597">Phosphoprotein</keyword>
<dbReference type="SUPFAM" id="SSF48179">
    <property type="entry name" value="6-phosphogluconate dehydrogenase C-terminal domain-like"/>
    <property type="match status" value="1"/>
</dbReference>
<keyword evidence="6" id="KW-0560">Oxidoreductase</keyword>
<evidence type="ECO:0000256" key="7">
    <source>
        <dbReference type="ARBA" id="ARBA00023027"/>
    </source>
</evidence>
<dbReference type="EMBL" id="JAVFKD010000014">
    <property type="protein sequence ID" value="KAK5989780.1"/>
    <property type="molecule type" value="Genomic_DNA"/>
</dbReference>
<accession>A0ABR0SDD8</accession>
<evidence type="ECO:0000256" key="9">
    <source>
        <dbReference type="ARBA" id="ARBA00042709"/>
    </source>
</evidence>
<keyword evidence="7" id="KW-0520">NAD</keyword>
<dbReference type="SUPFAM" id="SSF51735">
    <property type="entry name" value="NAD(P)-binding Rossmann-fold domains"/>
    <property type="match status" value="1"/>
</dbReference>
<evidence type="ECO:0000256" key="2">
    <source>
        <dbReference type="ARBA" id="ARBA00009463"/>
    </source>
</evidence>
<proteinExistence type="inferred from homology"/>
<dbReference type="Gene3D" id="1.10.1040.10">
    <property type="entry name" value="N-(1-d-carboxylethyl)-l-norvaline Dehydrogenase, domain 2"/>
    <property type="match status" value="1"/>
</dbReference>
<sequence>MASNSSPTGTINIAIIGAGTIGLSFAALHLSQAPVLDVQVTIYDPRSDIKEYVENTLPTYLTSTWSSAAGGESPNHGKPALTVEDLFGSGRLLLASSLSAAVEKADIVQEQGPENVDFKQKIWSQIEPLARPDALFWSSTSGIPASVQGAYMKEGSRILIVHPYNPPHIMPLLEIVPHDAVSPDAEGIKRTIEYWKALGRDPVVLKEEITGFVANRLAFALFREAAYLAHRGVASVEEIDRVVEQSLGPRWAVRGPFWSYHAGGGQDQGLRGFFDKIGGTIQACWEDSGKIELGQHQTGSGEEPGWEDYVCDEVDKAYGSLREDDLRSRDEKLRKVLDNTML</sequence>
<evidence type="ECO:0000256" key="1">
    <source>
        <dbReference type="ARBA" id="ARBA00004496"/>
    </source>
</evidence>
<name>A0ABR0SDD8_9HYPO</name>
<dbReference type="Gene3D" id="3.40.50.720">
    <property type="entry name" value="NAD(P)-binding Rossmann-like Domain"/>
    <property type="match status" value="1"/>
</dbReference>
<evidence type="ECO:0000313" key="13">
    <source>
        <dbReference type="Proteomes" id="UP001338125"/>
    </source>
</evidence>
<dbReference type="PANTHER" id="PTHR48075">
    <property type="entry name" value="3-HYDROXYACYL-COA DEHYDROGENASE FAMILY PROTEIN"/>
    <property type="match status" value="1"/>
</dbReference>
<evidence type="ECO:0000256" key="3">
    <source>
        <dbReference type="ARBA" id="ARBA00011738"/>
    </source>
</evidence>
<dbReference type="Proteomes" id="UP001338125">
    <property type="component" value="Unassembled WGS sequence"/>
</dbReference>
<keyword evidence="13" id="KW-1185">Reference proteome</keyword>
<dbReference type="InterPro" id="IPR008927">
    <property type="entry name" value="6-PGluconate_DH-like_C_sf"/>
</dbReference>
<evidence type="ECO:0000256" key="5">
    <source>
        <dbReference type="ARBA" id="ARBA00022553"/>
    </source>
</evidence>
<dbReference type="EC" id="1.1.1.45" evidence="8"/>
<evidence type="ECO:0000259" key="10">
    <source>
        <dbReference type="Pfam" id="PF00725"/>
    </source>
</evidence>
<feature type="domain" description="3-hydroxyacyl-CoA dehydrogenase C-terminal" evidence="10">
    <location>
        <begin position="211"/>
        <end position="263"/>
    </location>
</feature>
<keyword evidence="4" id="KW-0963">Cytoplasm</keyword>
<dbReference type="PIRSF" id="PIRSF000105">
    <property type="entry name" value="HCDH"/>
    <property type="match status" value="1"/>
</dbReference>
<dbReference type="PANTHER" id="PTHR48075:SF1">
    <property type="entry name" value="LAMBDA-CRYSTALLIN HOMOLOG"/>
    <property type="match status" value="1"/>
</dbReference>
<dbReference type="Pfam" id="PF00725">
    <property type="entry name" value="3HCDH"/>
    <property type="match status" value="1"/>
</dbReference>
<protein>
    <recommendedName>
        <fullName evidence="9">L-gulonate 3-dehydrogenase</fullName>
        <ecNumber evidence="8">1.1.1.45</ecNumber>
    </recommendedName>
    <alternativeName>
        <fullName evidence="9">L-gulonate 3-dehydrogenase</fullName>
    </alternativeName>
</protein>
<comment type="similarity">
    <text evidence="2">Belongs to the 3-hydroxyacyl-CoA dehydrogenase family.</text>
</comment>
<reference evidence="12 13" key="1">
    <citation type="submission" date="2024-01" db="EMBL/GenBank/DDBJ databases">
        <title>Complete genome of Cladobotryum mycophilum ATHUM6906.</title>
        <authorList>
            <person name="Christinaki A.C."/>
            <person name="Myridakis A.I."/>
            <person name="Kouvelis V.N."/>
        </authorList>
    </citation>
    <scope>NUCLEOTIDE SEQUENCE [LARGE SCALE GENOMIC DNA]</scope>
    <source>
        <strain evidence="12 13">ATHUM6906</strain>
    </source>
</reference>
<dbReference type="InterPro" id="IPR006108">
    <property type="entry name" value="3HC_DH_C"/>
</dbReference>
<comment type="subunit">
    <text evidence="3">Homodimer.</text>
</comment>
<organism evidence="12 13">
    <name type="scientific">Cladobotryum mycophilum</name>
    <dbReference type="NCBI Taxonomy" id="491253"/>
    <lineage>
        <taxon>Eukaryota</taxon>
        <taxon>Fungi</taxon>
        <taxon>Dikarya</taxon>
        <taxon>Ascomycota</taxon>
        <taxon>Pezizomycotina</taxon>
        <taxon>Sordariomycetes</taxon>
        <taxon>Hypocreomycetidae</taxon>
        <taxon>Hypocreales</taxon>
        <taxon>Hypocreaceae</taxon>
        <taxon>Cladobotryum</taxon>
    </lineage>
</organism>
<evidence type="ECO:0000259" key="11">
    <source>
        <dbReference type="Pfam" id="PF02737"/>
    </source>
</evidence>
<evidence type="ECO:0000313" key="12">
    <source>
        <dbReference type="EMBL" id="KAK5989780.1"/>
    </source>
</evidence>
<dbReference type="PROSITE" id="PS00067">
    <property type="entry name" value="3HCDH"/>
    <property type="match status" value="1"/>
</dbReference>
<dbReference type="InterPro" id="IPR022694">
    <property type="entry name" value="3-OHacyl-CoA_DH"/>
</dbReference>
<comment type="subcellular location">
    <subcellularLocation>
        <location evidence="1">Cytoplasm</location>
    </subcellularLocation>
</comment>